<dbReference type="EMBL" id="JAUSQU010000001">
    <property type="protein sequence ID" value="MDP9848624.1"/>
    <property type="molecule type" value="Genomic_DNA"/>
</dbReference>
<feature type="transmembrane region" description="Helical" evidence="1">
    <location>
        <begin position="59"/>
        <end position="81"/>
    </location>
</feature>
<comment type="caution">
    <text evidence="2">The sequence shown here is derived from an EMBL/GenBank/DDBJ whole genome shotgun (WGS) entry which is preliminary data.</text>
</comment>
<name>A0ABT9QPD5_9ACTN</name>
<evidence type="ECO:0000256" key="1">
    <source>
        <dbReference type="SAM" id="Phobius"/>
    </source>
</evidence>
<keyword evidence="1" id="KW-1133">Transmembrane helix</keyword>
<keyword evidence="1" id="KW-0472">Membrane</keyword>
<evidence type="ECO:0000313" key="2">
    <source>
        <dbReference type="EMBL" id="MDP9848624.1"/>
    </source>
</evidence>
<dbReference type="RefSeq" id="WP_307566052.1">
    <property type="nucleotide sequence ID" value="NZ_JAUSQU010000001.1"/>
</dbReference>
<feature type="transmembrane region" description="Helical" evidence="1">
    <location>
        <begin position="131"/>
        <end position="148"/>
    </location>
</feature>
<reference evidence="2 3" key="1">
    <citation type="submission" date="2023-07" db="EMBL/GenBank/DDBJ databases">
        <title>Sequencing the genomes of 1000 actinobacteria strains.</title>
        <authorList>
            <person name="Klenk H.-P."/>
        </authorList>
    </citation>
    <scope>NUCLEOTIDE SEQUENCE [LARGE SCALE GENOMIC DNA]</scope>
    <source>
        <strain evidence="2 3">DSM 46740</strain>
    </source>
</reference>
<sequence>MWRTHRFWLWTAATVLCLLPLTFNLWFPRDLLTLNQLTVGELPRCPGFEAKYVIGGNSIVLVLWVLNILMVPVAFAMWLLARGRPAGWLAGRLAIAYSTVRVAIDTAFIAPDLPFSEDCRQMWSPLTPWNVGLNLHYLFVALLIAIAVRGDGPRSARALTATRALTVVTGIAVLVASTGITLLIGTAGADRDQGIQATDGGIGSEECHDWTIVHRAYGDTAPRDRERAFLCLARDGGGYATRLAQLPDRELLIRGRELCGVAHLPSTDPTARELLDQAGAYDWGYSLMNALVFLCPDAVGRTWPELVLSEAEMIQREKDYQVEQTSYCSDPRARPRAHRQATTALFVGEGGGYGISDVGVDAGDGVGAGLDAAFDNGVAGADGDSATILTEVENTFVCVTVKAFAKAPPIVTRGWDKVVETGVRSPGGGLDLWSWEEIEPLPDLAVAGPGRYRIRVSVRNQERAELDTSDRPVEEHLVEVFPGRSTATVTHHRRQASTK</sequence>
<keyword evidence="3" id="KW-1185">Reference proteome</keyword>
<feature type="transmembrane region" description="Helical" evidence="1">
    <location>
        <begin position="93"/>
        <end position="111"/>
    </location>
</feature>
<feature type="transmembrane region" description="Helical" evidence="1">
    <location>
        <begin position="160"/>
        <end position="184"/>
    </location>
</feature>
<organism evidence="2 3">
    <name type="scientific">Streptosporangium lutulentum</name>
    <dbReference type="NCBI Taxonomy" id="1461250"/>
    <lineage>
        <taxon>Bacteria</taxon>
        <taxon>Bacillati</taxon>
        <taxon>Actinomycetota</taxon>
        <taxon>Actinomycetes</taxon>
        <taxon>Streptosporangiales</taxon>
        <taxon>Streptosporangiaceae</taxon>
        <taxon>Streptosporangium</taxon>
    </lineage>
</organism>
<feature type="transmembrane region" description="Helical" evidence="1">
    <location>
        <begin position="7"/>
        <end position="27"/>
    </location>
</feature>
<proteinExistence type="predicted"/>
<keyword evidence="1" id="KW-0812">Transmembrane</keyword>
<accession>A0ABT9QPD5</accession>
<evidence type="ECO:0000313" key="3">
    <source>
        <dbReference type="Proteomes" id="UP001225356"/>
    </source>
</evidence>
<dbReference type="Proteomes" id="UP001225356">
    <property type="component" value="Unassembled WGS sequence"/>
</dbReference>
<gene>
    <name evidence="2" type="ORF">J2853_007835</name>
</gene>
<protein>
    <submittedName>
        <fullName evidence="2">Uncharacterized protein</fullName>
    </submittedName>
</protein>